<dbReference type="InterPro" id="IPR035909">
    <property type="entry name" value="CheB_C"/>
</dbReference>
<dbReference type="SUPFAM" id="SSF52738">
    <property type="entry name" value="Methylesterase CheB, C-terminal domain"/>
    <property type="match status" value="1"/>
</dbReference>
<dbReference type="SMART" id="SM00138">
    <property type="entry name" value="MeTrc"/>
    <property type="match status" value="1"/>
</dbReference>
<dbReference type="NCBIfam" id="TIGR00229">
    <property type="entry name" value="sensory_box"/>
    <property type="match status" value="1"/>
</dbReference>
<dbReference type="Gene3D" id="3.40.50.180">
    <property type="entry name" value="Methylesterase CheB, C-terminal domain"/>
    <property type="match status" value="1"/>
</dbReference>
<evidence type="ECO:0000313" key="11">
    <source>
        <dbReference type="EMBL" id="CAA6817745.1"/>
    </source>
</evidence>
<dbReference type="SUPFAM" id="SSF53335">
    <property type="entry name" value="S-adenosyl-L-methionine-dependent methyltransferases"/>
    <property type="match status" value="1"/>
</dbReference>
<keyword evidence="4 11" id="KW-0808">Transferase</keyword>
<dbReference type="GO" id="GO:0000156">
    <property type="term" value="F:phosphorelay response regulator activity"/>
    <property type="evidence" value="ECO:0007669"/>
    <property type="project" value="InterPro"/>
</dbReference>
<evidence type="ECO:0000256" key="5">
    <source>
        <dbReference type="ARBA" id="ARBA00022691"/>
    </source>
</evidence>
<feature type="non-terminal residue" evidence="11">
    <location>
        <position position="1"/>
    </location>
</feature>
<dbReference type="GO" id="GO:0032259">
    <property type="term" value="P:methylation"/>
    <property type="evidence" value="ECO:0007669"/>
    <property type="project" value="UniProtKB-KW"/>
</dbReference>
<organism evidence="11">
    <name type="scientific">uncultured Thiotrichaceae bacterium</name>
    <dbReference type="NCBI Taxonomy" id="298394"/>
    <lineage>
        <taxon>Bacteria</taxon>
        <taxon>Pseudomonadati</taxon>
        <taxon>Pseudomonadota</taxon>
        <taxon>Gammaproteobacteria</taxon>
        <taxon>Thiotrichales</taxon>
        <taxon>Thiotrichaceae</taxon>
        <taxon>environmental samples</taxon>
    </lineage>
</organism>
<sequence>SPGKSLLLDGGFLVTKDKTAIERFGQPINDFFHSMATNDQIRSIAVILSGTGSDGTLGIKSVYASGGLVLVQDPDDAQFDGMPMNAIATGVADLVDETNVLSTTLSRYLKASENDGMALTDRLEDHDDDMQEIYSLLLDETGIDFSFYKLATISRRLEHRMGLNQINRLSDYIALLKNEGADELWQLKQILLINVTQFFRDMSSYDQLNEKVIEPLLSKRKPHDIIRVWSIGCSTGEEPYSLAIMLYETAQRLKIKRKIKIFSTDVDEKSVSTAMQGLYPESIISEVPDYYIRNHFSVNEGGMYRIREHIRHMVVFARHDVLKDPPFSNIDLVVCRNMLIYFQPIGQQKTFKAIEFSLRQGGYLFLGKAEAPVTGYENLGCISYSDKIYEKSGKRVANENEHYETSTAYSTHTNSVLARYQNISQINKRHSLSPINEVQSKNVLLLHVTEQLFDQQLPPTVILDLDYGIIKSYGSLSPWMKDFKPGESNTHIRDVFKPGVANYLASAVEKASEENKTVNYQHIAEGESFYTLTVTPLENHHPDFPVVMICNFIVGSESAKKEISPQGVINIPVENATNERMQVLEKELQSTRNKLVLSQRELETISAQLQTSNEELMASNEELQGTNEELQSVNEELHTLNSEYQQKINELTSVNNDLDNFMKSTEIAAIFLDQSYRIRRYTQPFSKYINILPVDINRSFLDLKMAFKFNQAEASFQETLRSGEPSGGRVKISEERYAIYRIIPYYGTNKSIDGIVIIINEDPEINAVMHDMNILDTIYKKNKLVSWEYDLHNKTFIFKKDNELGLPEINKKIDFYQTIPDTDRSKFIDGIENTIESGEDFELDHQLILSPGKISHFFSMAFSYINKQGDVERVFGLLQDISDDVTNNEKINALQDRLDATFSFFPFPVSVTTESLTFIYTNPALQKYSGYTAGEFIGNNVSMIKPEDETQESFNLLESLRKGEIDTLSAVRKILHKNGDISQVYVRAKKLPQTAGEAPTWLHISIPLDRPIVIDAAGKEVRILSEKIL</sequence>
<dbReference type="SUPFAM" id="SSF55785">
    <property type="entry name" value="PYP-like sensor domain (PAS domain)"/>
    <property type="match status" value="2"/>
</dbReference>
<evidence type="ECO:0000256" key="2">
    <source>
        <dbReference type="ARBA" id="ARBA00012534"/>
    </source>
</evidence>
<dbReference type="Pfam" id="PF13596">
    <property type="entry name" value="PAS_10"/>
    <property type="match status" value="1"/>
</dbReference>
<dbReference type="PROSITE" id="PS50123">
    <property type="entry name" value="CHER"/>
    <property type="match status" value="1"/>
</dbReference>
<dbReference type="Gene3D" id="3.40.50.150">
    <property type="entry name" value="Vaccinia Virus protein VP39"/>
    <property type="match status" value="1"/>
</dbReference>
<dbReference type="InterPro" id="IPR022641">
    <property type="entry name" value="CheR_N"/>
</dbReference>
<dbReference type="Pfam" id="PF03705">
    <property type="entry name" value="CheR_N"/>
    <property type="match status" value="1"/>
</dbReference>
<dbReference type="SUPFAM" id="SSF57997">
    <property type="entry name" value="Tropomyosin"/>
    <property type="match status" value="1"/>
</dbReference>
<comment type="caution">
    <text evidence="6">Lacks conserved residue(s) required for the propagation of feature annotation.</text>
</comment>
<evidence type="ECO:0000256" key="6">
    <source>
        <dbReference type="PROSITE-ProRule" id="PRU00050"/>
    </source>
</evidence>
<evidence type="ECO:0000259" key="9">
    <source>
        <dbReference type="PROSITE" id="PS50122"/>
    </source>
</evidence>
<evidence type="ECO:0000259" key="8">
    <source>
        <dbReference type="PROSITE" id="PS50112"/>
    </source>
</evidence>
<dbReference type="InterPro" id="IPR036804">
    <property type="entry name" value="CheR_N_sf"/>
</dbReference>
<feature type="domain" description="PAS" evidence="8">
    <location>
        <begin position="894"/>
        <end position="963"/>
    </location>
</feature>
<accession>A0A6S6TES1</accession>
<dbReference type="PANTHER" id="PTHR24422">
    <property type="entry name" value="CHEMOTAXIS PROTEIN METHYLTRANSFERASE"/>
    <property type="match status" value="1"/>
</dbReference>
<evidence type="ECO:0000256" key="3">
    <source>
        <dbReference type="ARBA" id="ARBA00022603"/>
    </source>
</evidence>
<dbReference type="GO" id="GO:0008983">
    <property type="term" value="F:protein-glutamate O-methyltransferase activity"/>
    <property type="evidence" value="ECO:0007669"/>
    <property type="project" value="UniProtKB-EC"/>
</dbReference>
<dbReference type="EMBL" id="CACVAV010000278">
    <property type="protein sequence ID" value="CAA6817745.1"/>
    <property type="molecule type" value="Genomic_DNA"/>
</dbReference>
<keyword evidence="7" id="KW-0175">Coiled coil</keyword>
<feature type="domain" description="CheB-type methylesterase" evidence="9">
    <location>
        <begin position="13"/>
        <end position="112"/>
    </location>
</feature>
<dbReference type="PANTHER" id="PTHR24422:SF10">
    <property type="entry name" value="CHEMOTAXIS PROTEIN METHYLTRANSFERASE 2"/>
    <property type="match status" value="1"/>
</dbReference>
<dbReference type="PRINTS" id="PR00996">
    <property type="entry name" value="CHERMTFRASE"/>
</dbReference>
<evidence type="ECO:0000259" key="10">
    <source>
        <dbReference type="PROSITE" id="PS50123"/>
    </source>
</evidence>
<evidence type="ECO:0000256" key="4">
    <source>
        <dbReference type="ARBA" id="ARBA00022679"/>
    </source>
</evidence>
<keyword evidence="5" id="KW-0949">S-adenosyl-L-methionine</keyword>
<dbReference type="Pfam" id="PF01739">
    <property type="entry name" value="CheR"/>
    <property type="match status" value="1"/>
</dbReference>
<keyword evidence="3 11" id="KW-0489">Methyltransferase</keyword>
<dbReference type="GO" id="GO:0008984">
    <property type="term" value="F:protein-glutamate methylesterase activity"/>
    <property type="evidence" value="ECO:0007669"/>
    <property type="project" value="InterPro"/>
</dbReference>
<dbReference type="InterPro" id="IPR022642">
    <property type="entry name" value="CheR_C"/>
</dbReference>
<dbReference type="GO" id="GO:0006935">
    <property type="term" value="P:chemotaxis"/>
    <property type="evidence" value="ECO:0007669"/>
    <property type="project" value="InterPro"/>
</dbReference>
<dbReference type="PROSITE" id="PS50122">
    <property type="entry name" value="CHEB"/>
    <property type="match status" value="1"/>
</dbReference>
<dbReference type="SMART" id="SM00091">
    <property type="entry name" value="PAS"/>
    <property type="match status" value="1"/>
</dbReference>
<reference evidence="11" key="1">
    <citation type="submission" date="2020-01" db="EMBL/GenBank/DDBJ databases">
        <authorList>
            <person name="Meier V. D."/>
            <person name="Meier V D."/>
        </authorList>
    </citation>
    <scope>NUCLEOTIDE SEQUENCE</scope>
    <source>
        <strain evidence="11">HLG_WM_MAG_08</strain>
    </source>
</reference>
<dbReference type="PROSITE" id="PS50112">
    <property type="entry name" value="PAS"/>
    <property type="match status" value="1"/>
</dbReference>
<feature type="domain" description="CheR-type methyltransferase" evidence="10">
    <location>
        <begin position="118"/>
        <end position="371"/>
    </location>
</feature>
<dbReference type="CDD" id="cd00130">
    <property type="entry name" value="PAS"/>
    <property type="match status" value="1"/>
</dbReference>
<dbReference type="Pfam" id="PF01339">
    <property type="entry name" value="CheB_methylest"/>
    <property type="match status" value="1"/>
</dbReference>
<dbReference type="InterPro" id="IPR050903">
    <property type="entry name" value="Bact_Chemotaxis_MeTrfase"/>
</dbReference>
<dbReference type="GO" id="GO:0005737">
    <property type="term" value="C:cytoplasm"/>
    <property type="evidence" value="ECO:0007669"/>
    <property type="project" value="InterPro"/>
</dbReference>
<comment type="catalytic activity">
    <reaction evidence="1">
        <text>L-glutamyl-[protein] + S-adenosyl-L-methionine = [protein]-L-glutamate 5-O-methyl ester + S-adenosyl-L-homocysteine</text>
        <dbReference type="Rhea" id="RHEA:24452"/>
        <dbReference type="Rhea" id="RHEA-COMP:10208"/>
        <dbReference type="Rhea" id="RHEA-COMP:10311"/>
        <dbReference type="ChEBI" id="CHEBI:29973"/>
        <dbReference type="ChEBI" id="CHEBI:57856"/>
        <dbReference type="ChEBI" id="CHEBI:59789"/>
        <dbReference type="ChEBI" id="CHEBI:82795"/>
        <dbReference type="EC" id="2.1.1.80"/>
    </reaction>
</comment>
<proteinExistence type="predicted"/>
<dbReference type="Gene3D" id="3.30.450.20">
    <property type="entry name" value="PAS domain"/>
    <property type="match status" value="2"/>
</dbReference>
<dbReference type="SUPFAM" id="SSF47757">
    <property type="entry name" value="Chemotaxis receptor methyltransferase CheR, N-terminal domain"/>
    <property type="match status" value="1"/>
</dbReference>
<dbReference type="InterPro" id="IPR000780">
    <property type="entry name" value="CheR_MeTrfase"/>
</dbReference>
<dbReference type="AlphaFoldDB" id="A0A6S6TES1"/>
<dbReference type="InterPro" id="IPR029063">
    <property type="entry name" value="SAM-dependent_MTases_sf"/>
</dbReference>
<dbReference type="Gene3D" id="1.10.155.10">
    <property type="entry name" value="Chemotaxis receptor methyltransferase CheR, N-terminal domain"/>
    <property type="match status" value="1"/>
</dbReference>
<feature type="coiled-coil region" evidence="7">
    <location>
        <begin position="574"/>
        <end position="657"/>
    </location>
</feature>
<dbReference type="InterPro" id="IPR035965">
    <property type="entry name" value="PAS-like_dom_sf"/>
</dbReference>
<dbReference type="InterPro" id="IPR000014">
    <property type="entry name" value="PAS"/>
</dbReference>
<protein>
    <recommendedName>
        <fullName evidence="2">protein-glutamate O-methyltransferase</fullName>
        <ecNumber evidence="2">2.1.1.80</ecNumber>
    </recommendedName>
</protein>
<dbReference type="InterPro" id="IPR000673">
    <property type="entry name" value="Sig_transdc_resp-reg_Me-estase"/>
</dbReference>
<gene>
    <name evidence="11" type="ORF">HELGO_WM48138</name>
</gene>
<evidence type="ECO:0000256" key="1">
    <source>
        <dbReference type="ARBA" id="ARBA00001541"/>
    </source>
</evidence>
<dbReference type="EC" id="2.1.1.80" evidence="2"/>
<evidence type="ECO:0000256" key="7">
    <source>
        <dbReference type="SAM" id="Coils"/>
    </source>
</evidence>
<name>A0A6S6TES1_9GAMM</name>